<proteinExistence type="inferred from homology"/>
<keyword evidence="5 9" id="KW-0560">Oxidoreductase</keyword>
<dbReference type="AlphaFoldDB" id="A8NP09"/>
<dbReference type="InterPro" id="IPR001128">
    <property type="entry name" value="Cyt_P450"/>
</dbReference>
<evidence type="ECO:0000256" key="4">
    <source>
        <dbReference type="ARBA" id="ARBA00022723"/>
    </source>
</evidence>
<dbReference type="PRINTS" id="PR00385">
    <property type="entry name" value="P450"/>
</dbReference>
<dbReference type="InParanoid" id="A8NP09"/>
<dbReference type="SUPFAM" id="SSF48264">
    <property type="entry name" value="Cytochrome P450"/>
    <property type="match status" value="1"/>
</dbReference>
<dbReference type="PANTHER" id="PTHR24287:SF1">
    <property type="entry name" value="P450, PUTATIVE (EUROFUNG)-RELATED"/>
    <property type="match status" value="1"/>
</dbReference>
<dbReference type="EMBL" id="AACS02000012">
    <property type="protein sequence ID" value="EAU86586.2"/>
    <property type="molecule type" value="Genomic_DNA"/>
</dbReference>
<name>A8NP09_COPC7</name>
<dbReference type="GeneID" id="6011767"/>
<gene>
    <name evidence="10" type="ORF">CC1G_07782</name>
</gene>
<dbReference type="HOGENOM" id="CLU_001570_27_0_1"/>
<accession>A8NP09</accession>
<dbReference type="OMA" id="VHAAMYE"/>
<sequence>MGAPPGISYLLRKVPPLLFPGLLAYATTHYVKRFTGISLPGWAVFLCVVLAKPLQFLVSTRYRRYLNEKEAQKLGAKMAPHVQESGLAIVSKLLEMFDRGYPGDTLQEWASKHGNIYETRLPTEGFVSDQTLHELKRLPIIELGTSTAQIWTTEPEHVKLIIGKKAILATEFENFPKESLFIEQMVSLLGDGIFSVNGEKWKFHRAMTRPFFTRDRISDFDIFDTHASKALTLAKERLEAGYPVDFQDLVGRFTLDSASVFLFDEDLESLSAGLAYPFNCSKENASNHQYREHPSNLFADAFLDAITKGTRRTFWGQEWPLAEFWSDVVKPGREVIDRFAEKVINGRLKKGGGAEFEERDTLLEHLLNKTTDTRMIKDELFSMLVAGRDTTSCTLSYAMYNMTQHPEVVARLREEVMEYVGPTKRPTYDDIKGMKYIRAFINEVLRLYPPVQPQKSTVFKTKDGPRYYIPAKTTVRYSVWAMHRRKDLWGPDADKFDPDRFLDERLKEYLIPNPFIFVPFNAGPRICLGQQFAYNEVSFFLIRLLQQFSEFELAQDAQDPQFAPPASWAQCEGTKGTDKVMPGANLTLYIKGGLWVRMK</sequence>
<dbReference type="GO" id="GO:0004497">
    <property type="term" value="F:monooxygenase activity"/>
    <property type="evidence" value="ECO:0007669"/>
    <property type="project" value="UniProtKB-KW"/>
</dbReference>
<evidence type="ECO:0000313" key="10">
    <source>
        <dbReference type="EMBL" id="EAU86586.2"/>
    </source>
</evidence>
<dbReference type="STRING" id="240176.A8NP09"/>
<dbReference type="PRINTS" id="PR00463">
    <property type="entry name" value="EP450I"/>
</dbReference>
<comment type="caution">
    <text evidence="10">The sequence shown here is derived from an EMBL/GenBank/DDBJ whole genome shotgun (WGS) entry which is preliminary data.</text>
</comment>
<protein>
    <submittedName>
        <fullName evidence="10">Cytochrome P450 monooxygenase pc-2</fullName>
    </submittedName>
</protein>
<dbReference type="InterPro" id="IPR017972">
    <property type="entry name" value="Cyt_P450_CS"/>
</dbReference>
<evidence type="ECO:0000256" key="5">
    <source>
        <dbReference type="ARBA" id="ARBA00023002"/>
    </source>
</evidence>
<dbReference type="Pfam" id="PF00067">
    <property type="entry name" value="p450"/>
    <property type="match status" value="1"/>
</dbReference>
<dbReference type="GO" id="GO:0020037">
    <property type="term" value="F:heme binding"/>
    <property type="evidence" value="ECO:0007669"/>
    <property type="project" value="InterPro"/>
</dbReference>
<evidence type="ECO:0000256" key="3">
    <source>
        <dbReference type="ARBA" id="ARBA00022617"/>
    </source>
</evidence>
<dbReference type="PROSITE" id="PS00086">
    <property type="entry name" value="CYTOCHROME_P450"/>
    <property type="match status" value="1"/>
</dbReference>
<evidence type="ECO:0000256" key="8">
    <source>
        <dbReference type="PIRSR" id="PIRSR602401-1"/>
    </source>
</evidence>
<dbReference type="Gene3D" id="1.10.630.10">
    <property type="entry name" value="Cytochrome P450"/>
    <property type="match status" value="1"/>
</dbReference>
<evidence type="ECO:0000256" key="6">
    <source>
        <dbReference type="ARBA" id="ARBA00023004"/>
    </source>
</evidence>
<dbReference type="OrthoDB" id="1470350at2759"/>
<evidence type="ECO:0000256" key="2">
    <source>
        <dbReference type="ARBA" id="ARBA00010617"/>
    </source>
</evidence>
<feature type="binding site" description="axial binding residue" evidence="8">
    <location>
        <position position="527"/>
    </location>
    <ligand>
        <name>heme</name>
        <dbReference type="ChEBI" id="CHEBI:30413"/>
    </ligand>
    <ligandPart>
        <name>Fe</name>
        <dbReference type="ChEBI" id="CHEBI:18248"/>
    </ligandPart>
</feature>
<dbReference type="InterPro" id="IPR036396">
    <property type="entry name" value="Cyt_P450_sf"/>
</dbReference>
<evidence type="ECO:0000256" key="9">
    <source>
        <dbReference type="RuleBase" id="RU000461"/>
    </source>
</evidence>
<dbReference type="RefSeq" id="XP_001835239.2">
    <property type="nucleotide sequence ID" value="XM_001835187.2"/>
</dbReference>
<evidence type="ECO:0000256" key="7">
    <source>
        <dbReference type="ARBA" id="ARBA00023033"/>
    </source>
</evidence>
<organism evidence="10 11">
    <name type="scientific">Coprinopsis cinerea (strain Okayama-7 / 130 / ATCC MYA-4618 / FGSC 9003)</name>
    <name type="common">Inky cap fungus</name>
    <name type="synonym">Hormographiella aspergillata</name>
    <dbReference type="NCBI Taxonomy" id="240176"/>
    <lineage>
        <taxon>Eukaryota</taxon>
        <taxon>Fungi</taxon>
        <taxon>Dikarya</taxon>
        <taxon>Basidiomycota</taxon>
        <taxon>Agaricomycotina</taxon>
        <taxon>Agaricomycetes</taxon>
        <taxon>Agaricomycetidae</taxon>
        <taxon>Agaricales</taxon>
        <taxon>Agaricineae</taxon>
        <taxon>Psathyrellaceae</taxon>
        <taxon>Coprinopsis</taxon>
    </lineage>
</organism>
<reference evidence="10 11" key="1">
    <citation type="journal article" date="2010" name="Proc. Natl. Acad. Sci. U.S.A.">
        <title>Insights into evolution of multicellular fungi from the assembled chromosomes of the mushroom Coprinopsis cinerea (Coprinus cinereus).</title>
        <authorList>
            <person name="Stajich J.E."/>
            <person name="Wilke S.K."/>
            <person name="Ahren D."/>
            <person name="Au C.H."/>
            <person name="Birren B.W."/>
            <person name="Borodovsky M."/>
            <person name="Burns C."/>
            <person name="Canback B."/>
            <person name="Casselton L.A."/>
            <person name="Cheng C.K."/>
            <person name="Deng J."/>
            <person name="Dietrich F.S."/>
            <person name="Fargo D.C."/>
            <person name="Farman M.L."/>
            <person name="Gathman A.C."/>
            <person name="Goldberg J."/>
            <person name="Guigo R."/>
            <person name="Hoegger P.J."/>
            <person name="Hooker J.B."/>
            <person name="Huggins A."/>
            <person name="James T.Y."/>
            <person name="Kamada T."/>
            <person name="Kilaru S."/>
            <person name="Kodira C."/>
            <person name="Kues U."/>
            <person name="Kupfer D."/>
            <person name="Kwan H.S."/>
            <person name="Lomsadze A."/>
            <person name="Li W."/>
            <person name="Lilly W.W."/>
            <person name="Ma L.J."/>
            <person name="Mackey A.J."/>
            <person name="Manning G."/>
            <person name="Martin F."/>
            <person name="Muraguchi H."/>
            <person name="Natvig D.O."/>
            <person name="Palmerini H."/>
            <person name="Ramesh M.A."/>
            <person name="Rehmeyer C.J."/>
            <person name="Roe B.A."/>
            <person name="Shenoy N."/>
            <person name="Stanke M."/>
            <person name="Ter-Hovhannisyan V."/>
            <person name="Tunlid A."/>
            <person name="Velagapudi R."/>
            <person name="Vision T.J."/>
            <person name="Zeng Q."/>
            <person name="Zolan M.E."/>
            <person name="Pukkila P.J."/>
        </authorList>
    </citation>
    <scope>NUCLEOTIDE SEQUENCE [LARGE SCALE GENOMIC DNA]</scope>
    <source>
        <strain evidence="11">Okayama-7 / 130 / ATCC MYA-4618 / FGSC 9003</strain>
    </source>
</reference>
<evidence type="ECO:0000256" key="1">
    <source>
        <dbReference type="ARBA" id="ARBA00001971"/>
    </source>
</evidence>
<dbReference type="GO" id="GO:0016705">
    <property type="term" value="F:oxidoreductase activity, acting on paired donors, with incorporation or reduction of molecular oxygen"/>
    <property type="evidence" value="ECO:0007669"/>
    <property type="project" value="InterPro"/>
</dbReference>
<dbReference type="InterPro" id="IPR047146">
    <property type="entry name" value="Cyt_P450_E_CYP52_fungi"/>
</dbReference>
<evidence type="ECO:0000313" key="11">
    <source>
        <dbReference type="Proteomes" id="UP000001861"/>
    </source>
</evidence>
<dbReference type="InterPro" id="IPR002401">
    <property type="entry name" value="Cyt_P450_E_grp-I"/>
</dbReference>
<dbReference type="VEuPathDB" id="FungiDB:CC1G_07782"/>
<comment type="cofactor">
    <cofactor evidence="1 8">
        <name>heme</name>
        <dbReference type="ChEBI" id="CHEBI:30413"/>
    </cofactor>
</comment>
<comment type="similarity">
    <text evidence="2 9">Belongs to the cytochrome P450 family.</text>
</comment>
<keyword evidence="6 8" id="KW-0408">Iron</keyword>
<dbReference type="KEGG" id="cci:CC1G_07782"/>
<dbReference type="PANTHER" id="PTHR24287">
    <property type="entry name" value="P450, PUTATIVE (EUROFUNG)-RELATED"/>
    <property type="match status" value="1"/>
</dbReference>
<keyword evidence="11" id="KW-1185">Reference proteome</keyword>
<dbReference type="eggNOG" id="KOG0157">
    <property type="taxonomic scope" value="Eukaryota"/>
</dbReference>
<keyword evidence="4 8" id="KW-0479">Metal-binding</keyword>
<keyword evidence="7 9" id="KW-0503">Monooxygenase</keyword>
<keyword evidence="3 8" id="KW-0349">Heme</keyword>
<dbReference type="GO" id="GO:0005506">
    <property type="term" value="F:iron ion binding"/>
    <property type="evidence" value="ECO:0007669"/>
    <property type="project" value="InterPro"/>
</dbReference>
<dbReference type="Proteomes" id="UP000001861">
    <property type="component" value="Unassembled WGS sequence"/>
</dbReference>